<dbReference type="EMBL" id="SMFL01000012">
    <property type="protein sequence ID" value="TDE11295.1"/>
    <property type="molecule type" value="Genomic_DNA"/>
</dbReference>
<organism evidence="1 2">
    <name type="scientific">Dyadobacter psychrotolerans</name>
    <dbReference type="NCBI Taxonomy" id="2541721"/>
    <lineage>
        <taxon>Bacteria</taxon>
        <taxon>Pseudomonadati</taxon>
        <taxon>Bacteroidota</taxon>
        <taxon>Cytophagia</taxon>
        <taxon>Cytophagales</taxon>
        <taxon>Spirosomataceae</taxon>
        <taxon>Dyadobacter</taxon>
    </lineage>
</organism>
<protein>
    <submittedName>
        <fullName evidence="1">DUF4374 domain-containing protein</fullName>
    </submittedName>
</protein>
<proteinExistence type="predicted"/>
<dbReference type="RefSeq" id="WP_131961142.1">
    <property type="nucleotide sequence ID" value="NZ_SMFL01000012.1"/>
</dbReference>
<reference evidence="1 2" key="1">
    <citation type="submission" date="2019-03" db="EMBL/GenBank/DDBJ databases">
        <title>Dyadobacter AR-3-6 sp. nov., isolated from arctic soil.</title>
        <authorList>
            <person name="Chaudhary D.K."/>
        </authorList>
    </citation>
    <scope>NUCLEOTIDE SEQUENCE [LARGE SCALE GENOMIC DNA]</scope>
    <source>
        <strain evidence="1 2">AR-3-6</strain>
    </source>
</reference>
<name>A0A4R5DKC4_9BACT</name>
<sequence length="410" mass="46702">MKYDPFSMRAGGILALLSLIIITIIISGCSENTDSGRKKYSIYTMTKDYREYIVQVDSLSQGTVNPVLEGTIVGYKQIWDELIVKEGYYYRINRKSQHFVRSQINKGRFEPADSVALADFVFLENYNWIHPDTLLLISYNRKLNKVNYAKVAVKTMTATTGELPIPAPSGAYNSMSVGFTEFRGNRLFAGYSYHSLSDSNGYSTTDTAYVSVLNYPSLKSRNTIKDTRSTYPGNTNTEQQSTFRDEKGDFYFLTSPGIARGNRPDKPTAVYRIKAGQEVLDSNYFFNISESSIQNHAYGLWYIGNGKAIIRSEQKGLFTGIEDHYKVPHVRFFVLDLETKSAKLLNLPVDKGTARQCVLMENGLVYISINSDREGNYIWIYNPENDKLRKGLKIEGDVDYILRIERLYEE</sequence>
<dbReference type="Proteomes" id="UP000294850">
    <property type="component" value="Unassembled WGS sequence"/>
</dbReference>
<accession>A0A4R5DKC4</accession>
<dbReference type="PROSITE" id="PS51257">
    <property type="entry name" value="PROKAR_LIPOPROTEIN"/>
    <property type="match status" value="1"/>
</dbReference>
<keyword evidence="2" id="KW-1185">Reference proteome</keyword>
<dbReference type="OrthoDB" id="736172at2"/>
<gene>
    <name evidence="1" type="ORF">E0F88_25625</name>
</gene>
<evidence type="ECO:0000313" key="1">
    <source>
        <dbReference type="EMBL" id="TDE11295.1"/>
    </source>
</evidence>
<evidence type="ECO:0000313" key="2">
    <source>
        <dbReference type="Proteomes" id="UP000294850"/>
    </source>
</evidence>
<dbReference type="AlphaFoldDB" id="A0A4R5DKC4"/>
<comment type="caution">
    <text evidence="1">The sequence shown here is derived from an EMBL/GenBank/DDBJ whole genome shotgun (WGS) entry which is preliminary data.</text>
</comment>